<dbReference type="PROSITE" id="PS50848">
    <property type="entry name" value="START"/>
    <property type="match status" value="1"/>
</dbReference>
<dbReference type="InterPro" id="IPR023393">
    <property type="entry name" value="START-like_dom_sf"/>
</dbReference>
<feature type="domain" description="START" evidence="2">
    <location>
        <begin position="24"/>
        <end position="186"/>
    </location>
</feature>
<evidence type="ECO:0000313" key="3">
    <source>
        <dbReference type="EMBL" id="MEB4591836.1"/>
    </source>
</evidence>
<dbReference type="Proteomes" id="UP001308005">
    <property type="component" value="Unassembled WGS sequence"/>
</dbReference>
<accession>A0ABU6CYC1</accession>
<keyword evidence="1" id="KW-0732">Signal</keyword>
<keyword evidence="4" id="KW-1185">Reference proteome</keyword>
<dbReference type="Pfam" id="PF01852">
    <property type="entry name" value="START"/>
    <property type="match status" value="1"/>
</dbReference>
<dbReference type="Gene3D" id="3.30.530.20">
    <property type="match status" value="1"/>
</dbReference>
<evidence type="ECO:0000313" key="4">
    <source>
        <dbReference type="Proteomes" id="UP001308005"/>
    </source>
</evidence>
<dbReference type="InterPro" id="IPR002913">
    <property type="entry name" value="START_lipid-bd_dom"/>
</dbReference>
<protein>
    <submittedName>
        <fullName evidence="3">START domain-containing protein</fullName>
    </submittedName>
</protein>
<dbReference type="PIRSF" id="PIRSF039033">
    <property type="entry name" value="START_dom"/>
    <property type="match status" value="1"/>
</dbReference>
<dbReference type="InterPro" id="IPR028347">
    <property type="entry name" value="START_dom_prot"/>
</dbReference>
<dbReference type="SUPFAM" id="SSF55961">
    <property type="entry name" value="Bet v1-like"/>
    <property type="match status" value="1"/>
</dbReference>
<reference evidence="4" key="1">
    <citation type="submission" date="2023-07" db="EMBL/GenBank/DDBJ databases">
        <title>The carbon used by Thiothrix.</title>
        <authorList>
            <person name="Chen L."/>
        </authorList>
    </citation>
    <scope>NUCLEOTIDE SEQUENCE [LARGE SCALE GENOMIC DNA]</scope>
</reference>
<gene>
    <name evidence="3" type="ORF">VSS37_12660</name>
</gene>
<dbReference type="RefSeq" id="WP_324695747.1">
    <property type="nucleotide sequence ID" value="NZ_JAYMYJ010000112.1"/>
</dbReference>
<organism evidence="3 4">
    <name type="scientific">Candidatus Thiothrix phosphatis</name>
    <dbReference type="NCBI Taxonomy" id="3112415"/>
    <lineage>
        <taxon>Bacteria</taxon>
        <taxon>Pseudomonadati</taxon>
        <taxon>Pseudomonadota</taxon>
        <taxon>Gammaproteobacteria</taxon>
        <taxon>Thiotrichales</taxon>
        <taxon>Thiotrichaceae</taxon>
        <taxon>Thiothrix</taxon>
    </lineage>
</organism>
<comment type="caution">
    <text evidence="3">The sequence shown here is derived from an EMBL/GenBank/DDBJ whole genome shotgun (WGS) entry which is preliminary data.</text>
</comment>
<sequence length="219" mass="24310">MKRLLAAVFLLLLAMPPGYADGGGWVVKQDEGGIQVRQQKTGSPHETTNGVVEVEATLDALAAVLKDISACPRWVHGCVEGRLVKTLSPAERITYTVVDAPFPLENRDMYIDSVIRYNRRTSTLTITLTGKENYAPAAPGRTRVLGLRGSWVFQQASPGNVRVSYQIQLDPQAPFNGSSNDHLVESVFNTLKNLRDVAKEPQYRNARFSEEEIRQIEVE</sequence>
<name>A0ABU6CYC1_9GAMM</name>
<proteinExistence type="predicted"/>
<evidence type="ECO:0000259" key="2">
    <source>
        <dbReference type="PROSITE" id="PS50848"/>
    </source>
</evidence>
<evidence type="ECO:0000256" key="1">
    <source>
        <dbReference type="SAM" id="SignalP"/>
    </source>
</evidence>
<reference evidence="3 4" key="2">
    <citation type="submission" date="2024-01" db="EMBL/GenBank/DDBJ databases">
        <authorList>
            <person name="Xie X."/>
        </authorList>
    </citation>
    <scope>NUCLEOTIDE SEQUENCE [LARGE SCALE GENOMIC DNA]</scope>
    <source>
        <strain evidence="3">SCUT-1</strain>
    </source>
</reference>
<feature type="signal peptide" evidence="1">
    <location>
        <begin position="1"/>
        <end position="20"/>
    </location>
</feature>
<feature type="chain" id="PRO_5045925453" evidence="1">
    <location>
        <begin position="21"/>
        <end position="219"/>
    </location>
</feature>
<dbReference type="EMBL" id="JAYMYJ010000112">
    <property type="protein sequence ID" value="MEB4591836.1"/>
    <property type="molecule type" value="Genomic_DNA"/>
</dbReference>